<sequence>MRIFTLLQNAYLLMWLISGVKSGVVALILSLFFGFFSETWFFWPAFWGFWLPCLLFSAISSWKERRALQPISDVAAAFSGTASEKQKVRAYKALKEDLDEFEECDLDEGEFDNPISVSENKSEMKRVLMVLLKAGVLKLSSEVKSQIKEYIEDYDLRSDPLCTNHFVQEVLADQSIIWQSEEIFDPQEYYSEVMKKVAANATILEIENISCVFDEDFKSVDLKFDTCKGPQHWFFKHFSRSVSENFIIHLALMLKKEANFTMGLLDTEGEEEEAWAVLLPKQVLNSLSQQGVLSGKEIVL</sequence>
<organism evidence="2 3">
    <name type="scientific">Shewanella nanhaiensis</name>
    <dbReference type="NCBI Taxonomy" id="2864872"/>
    <lineage>
        <taxon>Bacteria</taxon>
        <taxon>Pseudomonadati</taxon>
        <taxon>Pseudomonadota</taxon>
        <taxon>Gammaproteobacteria</taxon>
        <taxon>Alteromonadales</taxon>
        <taxon>Shewanellaceae</taxon>
        <taxon>Shewanella</taxon>
    </lineage>
</organism>
<evidence type="ECO:0000256" key="1">
    <source>
        <dbReference type="SAM" id="Phobius"/>
    </source>
</evidence>
<proteinExistence type="predicted"/>
<dbReference type="EMBL" id="JAHZST010000013">
    <property type="protein sequence ID" value="MBW8185396.1"/>
    <property type="molecule type" value="Genomic_DNA"/>
</dbReference>
<name>A0ABS7E6T4_9GAMM</name>
<protein>
    <submittedName>
        <fullName evidence="2">Uncharacterized protein</fullName>
    </submittedName>
</protein>
<evidence type="ECO:0000313" key="2">
    <source>
        <dbReference type="EMBL" id="MBW8185396.1"/>
    </source>
</evidence>
<feature type="transmembrane region" description="Helical" evidence="1">
    <location>
        <begin position="12"/>
        <end position="35"/>
    </location>
</feature>
<accession>A0ABS7E6T4</accession>
<feature type="transmembrane region" description="Helical" evidence="1">
    <location>
        <begin position="41"/>
        <end position="59"/>
    </location>
</feature>
<dbReference type="Proteomes" id="UP001195963">
    <property type="component" value="Unassembled WGS sequence"/>
</dbReference>
<keyword evidence="1" id="KW-1133">Transmembrane helix</keyword>
<evidence type="ECO:0000313" key="3">
    <source>
        <dbReference type="Proteomes" id="UP001195963"/>
    </source>
</evidence>
<comment type="caution">
    <text evidence="2">The sequence shown here is derived from an EMBL/GenBank/DDBJ whole genome shotgun (WGS) entry which is preliminary data.</text>
</comment>
<keyword evidence="1" id="KW-0472">Membrane</keyword>
<gene>
    <name evidence="2" type="ORF">K0625_17210</name>
</gene>
<dbReference type="RefSeq" id="WP_220110823.1">
    <property type="nucleotide sequence ID" value="NZ_JAHZST010000013.1"/>
</dbReference>
<keyword evidence="1" id="KW-0812">Transmembrane</keyword>
<keyword evidence="3" id="KW-1185">Reference proteome</keyword>
<reference evidence="2 3" key="1">
    <citation type="submission" date="2021-07" db="EMBL/GenBank/DDBJ databases">
        <title>Shewanella sp. nov, isolated from SCS.</title>
        <authorList>
            <person name="Cao W.R."/>
        </authorList>
    </citation>
    <scope>NUCLEOTIDE SEQUENCE [LARGE SCALE GENOMIC DNA]</scope>
    <source>
        <strain evidence="2 3">NR704-98</strain>
    </source>
</reference>